<dbReference type="SUPFAM" id="SSF52540">
    <property type="entry name" value="P-loop containing nucleoside triphosphate hydrolases"/>
    <property type="match status" value="2"/>
</dbReference>
<feature type="region of interest" description="Disordered" evidence="1">
    <location>
        <begin position="480"/>
        <end position="499"/>
    </location>
</feature>
<dbReference type="GO" id="GO:0016787">
    <property type="term" value="F:hydrolase activity"/>
    <property type="evidence" value="ECO:0007669"/>
    <property type="project" value="InterPro"/>
</dbReference>
<feature type="domain" description="Helicase ATP-binding" evidence="2">
    <location>
        <begin position="61"/>
        <end position="260"/>
    </location>
</feature>
<keyword evidence="4" id="KW-1185">Reference proteome</keyword>
<dbReference type="InterPro" id="IPR006935">
    <property type="entry name" value="Helicase/UvrB_N"/>
</dbReference>
<keyword evidence="3" id="KW-0378">Hydrolase</keyword>
<accession>A0A3A8E7T0</accession>
<feature type="compositionally biased region" description="Polar residues" evidence="1">
    <location>
        <begin position="480"/>
        <end position="496"/>
    </location>
</feature>
<dbReference type="GO" id="GO:0005524">
    <property type="term" value="F:ATP binding"/>
    <property type="evidence" value="ECO:0007669"/>
    <property type="project" value="InterPro"/>
</dbReference>
<dbReference type="AlphaFoldDB" id="A0A3A8E7T0"/>
<evidence type="ECO:0000313" key="3">
    <source>
        <dbReference type="EMBL" id="RKG30188.1"/>
    </source>
</evidence>
<name>A0A3A8E7T0_9GAMM</name>
<dbReference type="PANTHER" id="PTHR47396:SF1">
    <property type="entry name" value="ATP-DEPENDENT HELICASE IRC3-RELATED"/>
    <property type="match status" value="1"/>
</dbReference>
<protein>
    <submittedName>
        <fullName evidence="3">RNA helicase</fullName>
    </submittedName>
</protein>
<sequence length="895" mass="101865">MNLNSYQRKVIQDLENYLDHLKQNNGNMITAFSSYWRESGITGVTYTNHIAKCPHVCFKVPTAGGKTFIAVNAIAPLFDFMQSYISDKSKLVLWLVPSLSILQQTAKALKDPSHPYHLHLKSLFNGRINVFERDEVISGAGFNRDSVQDSLNIIVMSFDALKSTNKDNRRAFKENGALASFTEFQDTAEDLNEFDSTSLINTLRRMRPVVIVDESHNANTKLSTDMLNNLNPSFVLDLTATPKENSNVISYVNATALVKEDMVKLPVIVYNKEDEQSVFVEAKVLRERLEQRAIQQHKNGGDYVRPIVLLQAESKTNDDSTDYEKVRQTLIDLGIPKEQIKIKTANIDELKGIDLLRDDCEVRYIITINALKEGWDCSFAYILATFANRSSETDVTQLLGRVLRKPFARKQKEIPLECSYVITASKKFNATLEQLSSNLEMIGFGRKDIKAPADEVGVVDNGGQGGNSTFELAPQENIGTITPVNNSESNNGNIQPNENKVNTTTTTENNDGLNQIADVVTTYQNEAQQQDLEDINRQEVEQQDGVKNGKIKMNDYKMKDEFKKEALNLQLPQFVIKVQNNGFFESDEDHNELLKRAFLLKDFKLANQDSNIRIDNIENDIWQLNVDEAENGNDSTLVVSRLKQKDIQDLIQQVAQMTDTSQISQIESSIFNSFSKKAFYPVDDADLRMYIRKIATSWTREQRISSIKNLPKVASLFKEKIDSLMNNFASEQFKFFVNSSQVKAQPSFKLSSKLSNPSVLPLTYEFQLYEKEADANSLEKSFITELVGLDNIYWWHRNLNRGKGFAINGYLNNHYPDFIIMTKNKHIILLETKGNMLDGSDSKYKLHLGNTWANLANSMNPSSNYRFKYFMVFEKETDLDNAYTFNQILTVIRNL</sequence>
<dbReference type="Gene3D" id="3.40.50.300">
    <property type="entry name" value="P-loop containing nucleotide triphosphate hydrolases"/>
    <property type="match status" value="1"/>
</dbReference>
<organism evidence="3 4">
    <name type="scientific">Acinetobacter tianfuensis</name>
    <dbReference type="NCBI Taxonomy" id="2419603"/>
    <lineage>
        <taxon>Bacteria</taxon>
        <taxon>Pseudomonadati</taxon>
        <taxon>Pseudomonadota</taxon>
        <taxon>Gammaproteobacteria</taxon>
        <taxon>Moraxellales</taxon>
        <taxon>Moraxellaceae</taxon>
        <taxon>Acinetobacter</taxon>
    </lineage>
</organism>
<dbReference type="OrthoDB" id="9804145at2"/>
<gene>
    <name evidence="3" type="ORF">D7V32_12245</name>
</gene>
<dbReference type="PROSITE" id="PS51192">
    <property type="entry name" value="HELICASE_ATP_BIND_1"/>
    <property type="match status" value="1"/>
</dbReference>
<dbReference type="Proteomes" id="UP000282388">
    <property type="component" value="Unassembled WGS sequence"/>
</dbReference>
<dbReference type="InterPro" id="IPR014001">
    <property type="entry name" value="Helicase_ATP-bd"/>
</dbReference>
<dbReference type="GO" id="GO:0003677">
    <property type="term" value="F:DNA binding"/>
    <property type="evidence" value="ECO:0007669"/>
    <property type="project" value="InterPro"/>
</dbReference>
<dbReference type="GO" id="GO:0005829">
    <property type="term" value="C:cytosol"/>
    <property type="evidence" value="ECO:0007669"/>
    <property type="project" value="TreeGrafter"/>
</dbReference>
<keyword evidence="3" id="KW-0547">Nucleotide-binding</keyword>
<dbReference type="InterPro" id="IPR027417">
    <property type="entry name" value="P-loop_NTPase"/>
</dbReference>
<dbReference type="GO" id="GO:0004386">
    <property type="term" value="F:helicase activity"/>
    <property type="evidence" value="ECO:0007669"/>
    <property type="project" value="UniProtKB-KW"/>
</dbReference>
<comment type="caution">
    <text evidence="3">The sequence shown here is derived from an EMBL/GenBank/DDBJ whole genome shotgun (WGS) entry which is preliminary data.</text>
</comment>
<evidence type="ECO:0000313" key="4">
    <source>
        <dbReference type="Proteomes" id="UP000282388"/>
    </source>
</evidence>
<dbReference type="CDD" id="cd18785">
    <property type="entry name" value="SF2_C"/>
    <property type="match status" value="1"/>
</dbReference>
<dbReference type="InterPro" id="IPR050742">
    <property type="entry name" value="Helicase_Restrict-Modif_Enz"/>
</dbReference>
<keyword evidence="3" id="KW-0067">ATP-binding</keyword>
<dbReference type="PANTHER" id="PTHR47396">
    <property type="entry name" value="TYPE I RESTRICTION ENZYME ECOKI R PROTEIN"/>
    <property type="match status" value="1"/>
</dbReference>
<dbReference type="Pfam" id="PF04851">
    <property type="entry name" value="ResIII"/>
    <property type="match status" value="1"/>
</dbReference>
<keyword evidence="3" id="KW-0347">Helicase</keyword>
<evidence type="ECO:0000256" key="1">
    <source>
        <dbReference type="SAM" id="MobiDB-lite"/>
    </source>
</evidence>
<reference evidence="3 4" key="1">
    <citation type="submission" date="2018-09" db="EMBL/GenBank/DDBJ databases">
        <title>The draft genome of Acinetobacter spp. strains.</title>
        <authorList>
            <person name="Qin J."/>
            <person name="Feng Y."/>
            <person name="Zong Z."/>
        </authorList>
    </citation>
    <scope>NUCLEOTIDE SEQUENCE [LARGE SCALE GENOMIC DNA]</scope>
    <source>
        <strain evidence="3 4">WCHAc060012</strain>
    </source>
</reference>
<dbReference type="RefSeq" id="WP_120403141.1">
    <property type="nucleotide sequence ID" value="NZ_RAXV01000027.1"/>
</dbReference>
<proteinExistence type="predicted"/>
<dbReference type="EMBL" id="RAXV01000027">
    <property type="protein sequence ID" value="RKG30188.1"/>
    <property type="molecule type" value="Genomic_DNA"/>
</dbReference>
<evidence type="ECO:0000259" key="2">
    <source>
        <dbReference type="PROSITE" id="PS51192"/>
    </source>
</evidence>